<protein>
    <submittedName>
        <fullName evidence="1">Uncharacterized protein</fullName>
    </submittedName>
</protein>
<proteinExistence type="predicted"/>
<name>A0A2N5EPM5_9GAMM</name>
<gene>
    <name evidence="1" type="ORF">CYR34_08640</name>
</gene>
<organism evidence="1 2">
    <name type="scientific">Chimaeribacter arupi</name>
    <dbReference type="NCBI Taxonomy" id="2060066"/>
    <lineage>
        <taxon>Bacteria</taxon>
        <taxon>Pseudomonadati</taxon>
        <taxon>Pseudomonadota</taxon>
        <taxon>Gammaproteobacteria</taxon>
        <taxon>Enterobacterales</taxon>
        <taxon>Yersiniaceae</taxon>
        <taxon>Chimaeribacter</taxon>
    </lineage>
</organism>
<dbReference type="AlphaFoldDB" id="A0A2N5EPM5"/>
<dbReference type="OrthoDB" id="9774179at2"/>
<dbReference type="RefSeq" id="WP_101834503.1">
    <property type="nucleotide sequence ID" value="NZ_PJZK01000006.1"/>
</dbReference>
<accession>A0A2N5EPM5</accession>
<sequence>MSLIYTAQHAEQWAEFSGDRNPLHFDLKRAASMGLPEVAIHGMRALLDGKAALSRAAGRATFPEDAVLRFHARLRQPTLCRTPYELPIAASPEAKKWQAKCVARHTGDVTYSAALHETSALTFAEAYTPYELCYGPMFALLDKISAVTGAYPWIALDAMLFSRIVHAPETLITVHDVLPGLHATNLVDVFTQVPLVQTHHETRFSASLLYTGRVQQPASLHYCITPTLVLGDSAGGVVLRMGIQCFQQHEPLMDVAVTLKTWPVSAAVKG</sequence>
<dbReference type="Proteomes" id="UP000234626">
    <property type="component" value="Unassembled WGS sequence"/>
</dbReference>
<comment type="caution">
    <text evidence="1">The sequence shown here is derived from an EMBL/GenBank/DDBJ whole genome shotgun (WGS) entry which is preliminary data.</text>
</comment>
<evidence type="ECO:0000313" key="1">
    <source>
        <dbReference type="EMBL" id="PLR51240.1"/>
    </source>
</evidence>
<dbReference type="EMBL" id="PJZK01000006">
    <property type="protein sequence ID" value="PLR51240.1"/>
    <property type="molecule type" value="Genomic_DNA"/>
</dbReference>
<keyword evidence="2" id="KW-1185">Reference proteome</keyword>
<dbReference type="SUPFAM" id="SSF54637">
    <property type="entry name" value="Thioesterase/thiol ester dehydrase-isomerase"/>
    <property type="match status" value="1"/>
</dbReference>
<dbReference type="Gene3D" id="3.10.129.10">
    <property type="entry name" value="Hotdog Thioesterase"/>
    <property type="match status" value="1"/>
</dbReference>
<evidence type="ECO:0000313" key="2">
    <source>
        <dbReference type="Proteomes" id="UP000234626"/>
    </source>
</evidence>
<dbReference type="InterPro" id="IPR029069">
    <property type="entry name" value="HotDog_dom_sf"/>
</dbReference>
<reference evidence="1 2" key="1">
    <citation type="submission" date="2017-12" db="EMBL/GenBank/DDBJ databases">
        <title>Characterization of six clinical isolates of Enterochimera gen. nov., a novel genus of the Yersiniaciae family and the three species Enterochimera arupensis sp. nov., Enterochimera coloradensis sp. nov, and Enterochimera californica sp. nov.</title>
        <authorList>
            <person name="Rossi A."/>
            <person name="Fisher M."/>
        </authorList>
    </citation>
    <scope>NUCLEOTIDE SEQUENCE [LARGE SCALE GENOMIC DNA]</scope>
    <source>
        <strain evidence="1 2">2016Iso1</strain>
    </source>
</reference>